<dbReference type="GO" id="GO:0030837">
    <property type="term" value="P:negative regulation of actin filament polymerization"/>
    <property type="evidence" value="ECO:0007669"/>
    <property type="project" value="Ensembl"/>
</dbReference>
<dbReference type="GO" id="GO:0045444">
    <property type="term" value="P:fat cell differentiation"/>
    <property type="evidence" value="ECO:0007669"/>
    <property type="project" value="Ensembl"/>
</dbReference>
<dbReference type="GO" id="GO:1902140">
    <property type="term" value="P:response to inositol"/>
    <property type="evidence" value="ECO:0007669"/>
    <property type="project" value="Ensembl"/>
</dbReference>
<proteinExistence type="predicted"/>
<dbReference type="InterPro" id="IPR027413">
    <property type="entry name" value="GROEL-like_equatorial_sf"/>
</dbReference>
<reference evidence="1" key="2">
    <citation type="submission" date="2025-08" db="UniProtKB">
        <authorList>
            <consortium name="Ensembl"/>
        </authorList>
    </citation>
    <scope>IDENTIFICATION</scope>
</reference>
<dbReference type="GO" id="GO:0051492">
    <property type="term" value="P:regulation of stress fiber assembly"/>
    <property type="evidence" value="ECO:0007669"/>
    <property type="project" value="Ensembl"/>
</dbReference>
<dbReference type="RefSeq" id="XP_028578061.1">
    <property type="nucleotide sequence ID" value="XM_028722228.1"/>
</dbReference>
<dbReference type="GO" id="GO:0038108">
    <property type="term" value="P:negative regulation of appetite by leptin-mediated signaling pathway"/>
    <property type="evidence" value="ECO:0007669"/>
    <property type="project" value="Ensembl"/>
</dbReference>
<dbReference type="GO" id="GO:1905515">
    <property type="term" value="P:non-motile cilium assembly"/>
    <property type="evidence" value="ECO:0007669"/>
    <property type="project" value="Ensembl"/>
</dbReference>
<dbReference type="Ensembl" id="ENSPMRT00000002258.1">
    <property type="protein sequence ID" value="ENSPMRP00000002119.1"/>
    <property type="gene ID" value="ENSPMRG00000001551.1"/>
</dbReference>
<dbReference type="Pfam" id="PF00118">
    <property type="entry name" value="Cpn60_TCP1"/>
    <property type="match status" value="1"/>
</dbReference>
<evidence type="ECO:0000313" key="2">
    <source>
        <dbReference type="Proteomes" id="UP000472272"/>
    </source>
</evidence>
<dbReference type="CTD" id="8195"/>
<organism evidence="1 2">
    <name type="scientific">Podarcis muralis</name>
    <name type="common">Wall lizard</name>
    <name type="synonym">Lacerta muralis</name>
    <dbReference type="NCBI Taxonomy" id="64176"/>
    <lineage>
        <taxon>Eukaryota</taxon>
        <taxon>Metazoa</taxon>
        <taxon>Chordata</taxon>
        <taxon>Craniata</taxon>
        <taxon>Vertebrata</taxon>
        <taxon>Euteleostomi</taxon>
        <taxon>Lepidosauria</taxon>
        <taxon>Squamata</taxon>
        <taxon>Bifurcata</taxon>
        <taxon>Unidentata</taxon>
        <taxon>Episquamata</taxon>
        <taxon>Laterata</taxon>
        <taxon>Lacertibaenia</taxon>
        <taxon>Lacertidae</taxon>
        <taxon>Podarcis</taxon>
    </lineage>
</organism>
<dbReference type="GO" id="GO:0040018">
    <property type="term" value="P:positive regulation of multicellular organism growth"/>
    <property type="evidence" value="ECO:0007669"/>
    <property type="project" value="Ensembl"/>
</dbReference>
<dbReference type="GO" id="GO:0048854">
    <property type="term" value="P:brain morphogenesis"/>
    <property type="evidence" value="ECO:0007669"/>
    <property type="project" value="Ensembl"/>
</dbReference>
<dbReference type="GO" id="GO:0060296">
    <property type="term" value="P:regulation of cilium beat frequency involved in ciliary motility"/>
    <property type="evidence" value="ECO:0007669"/>
    <property type="project" value="Ensembl"/>
</dbReference>
<dbReference type="PANTHER" id="PTHR46787">
    <property type="entry name" value="SYNDROMES PUTATIVE CHAPERONIN-RELATED"/>
    <property type="match status" value="1"/>
</dbReference>
<dbReference type="GO" id="GO:0042311">
    <property type="term" value="P:vasodilation"/>
    <property type="evidence" value="ECO:0007669"/>
    <property type="project" value="Ensembl"/>
</dbReference>
<dbReference type="GO" id="GO:0021987">
    <property type="term" value="P:cerebral cortex development"/>
    <property type="evidence" value="ECO:0007669"/>
    <property type="project" value="Ensembl"/>
</dbReference>
<dbReference type="AlphaFoldDB" id="A0A670HQQ5"/>
<dbReference type="SUPFAM" id="SSF48592">
    <property type="entry name" value="GroEL equatorial domain-like"/>
    <property type="match status" value="1"/>
</dbReference>
<dbReference type="InterPro" id="IPR027409">
    <property type="entry name" value="GroEL-like_apical_dom_sf"/>
</dbReference>
<dbReference type="GO" id="GO:0021756">
    <property type="term" value="P:striatum development"/>
    <property type="evidence" value="ECO:0007669"/>
    <property type="project" value="Ensembl"/>
</dbReference>
<dbReference type="PANTHER" id="PTHR46787:SF1">
    <property type="entry name" value="MOLECULAR CHAPERONE MKKS"/>
    <property type="match status" value="1"/>
</dbReference>
<gene>
    <name evidence="1" type="primary">MKKS</name>
</gene>
<dbReference type="GO" id="GO:0005524">
    <property type="term" value="F:ATP binding"/>
    <property type="evidence" value="ECO:0007669"/>
    <property type="project" value="InterPro"/>
</dbReference>
<sequence length="573" mass="62336">MSRLDAKKSSLCTSEPLTKEAISCVLSVFSEIVKSCYGPTGRFKQLHNGMGGYVRTTSQSFTLLAGLCVTHPVLKLLTASVQSHLSLFGDCGLFTAILCCSLLEKIRALNVAPCTSIKICQHLLSLCTDYLSSEACGCRVPVDFGSSKIPLGLVRSVLTSKRACMLSRNEVDHISTLVLKAFVLTISPQNTETSVAFGKCLYIPVKDRRAMDSAVYPGLLIETPDLDLTTELPVRTAPSCAIKMALFSLSLSGDLSDTGEGTIFVHQRVFLQAEVLGQLLNLGRQMVDDGVSLVVCQKVIHPALKQYLKEKQVVAVERVGAAMMEPLKQITGSQPMPSLQFLSPACYGRLKDLRAESFASKRFLHLIPDDPVVCSLVLCSRNETAWEELRLACQTAEHVLQLTVSDPWVLLGGGCTETHLSSYIRHKSCAVTRSTLENLSCSRAEFQLVADSFCGSLESVSRCLEHDGGDVLTDTKWGHFWSVPPDLPSGSNWSDVVQRCGCGLCGPQQGLDWKILQCRSRPFPPQSCVGDSSVTSTNNPVLDCFAAKRNGLQVAVETASLLLDLSYIVEDRN</sequence>
<keyword evidence="2" id="KW-1185">Reference proteome</keyword>
<evidence type="ECO:0000313" key="1">
    <source>
        <dbReference type="Ensembl" id="ENSPMRP00000002119.1"/>
    </source>
</evidence>
<dbReference type="KEGG" id="pmua:114593665"/>
<dbReference type="GO" id="GO:0035176">
    <property type="term" value="P:social behavior"/>
    <property type="evidence" value="ECO:0007669"/>
    <property type="project" value="Ensembl"/>
</dbReference>
<dbReference type="OMA" id="LFVCQKV"/>
<reference evidence="1 2" key="1">
    <citation type="journal article" date="2019" name="Proc. Natl. Acad. Sci. U.S.A.">
        <title>Regulatory changes in pterin and carotenoid genes underlie balanced color polymorphisms in the wall lizard.</title>
        <authorList>
            <person name="Andrade P."/>
            <person name="Pinho C."/>
            <person name="Perez I de Lanuza G."/>
            <person name="Afonso S."/>
            <person name="Brejcha J."/>
            <person name="Rubin C.J."/>
            <person name="Wallerman O."/>
            <person name="Pereira P."/>
            <person name="Sabatino S.J."/>
            <person name="Bellati A."/>
            <person name="Pellitteri-Rosa D."/>
            <person name="Bosakova Z."/>
            <person name="Bunikis I."/>
            <person name="Carretero M.A."/>
            <person name="Feiner N."/>
            <person name="Marsik P."/>
            <person name="Pauperio F."/>
            <person name="Salvi D."/>
            <person name="Soler L."/>
            <person name="While G.M."/>
            <person name="Uller T."/>
            <person name="Font E."/>
            <person name="Andersson L."/>
            <person name="Carneiro M."/>
        </authorList>
    </citation>
    <scope>NUCLEOTIDE SEQUENCE</scope>
</reference>
<dbReference type="SUPFAM" id="SSF52029">
    <property type="entry name" value="GroEL apical domain-like"/>
    <property type="match status" value="1"/>
</dbReference>
<dbReference type="Proteomes" id="UP000472272">
    <property type="component" value="Chromosome 3"/>
</dbReference>
<dbReference type="GO" id="GO:0006457">
    <property type="term" value="P:protein folding"/>
    <property type="evidence" value="ECO:0007669"/>
    <property type="project" value="InterPro"/>
</dbReference>
<accession>A0A670HQQ5</accession>
<dbReference type="GO" id="GO:1902636">
    <property type="term" value="C:kinociliary basal body"/>
    <property type="evidence" value="ECO:0007669"/>
    <property type="project" value="Ensembl"/>
</dbReference>
<dbReference type="InterPro" id="IPR002423">
    <property type="entry name" value="Cpn60/GroEL/TCP-1"/>
</dbReference>
<dbReference type="GO" id="GO:0045776">
    <property type="term" value="P:negative regulation of blood pressure"/>
    <property type="evidence" value="ECO:0007669"/>
    <property type="project" value="Ensembl"/>
</dbReference>
<reference evidence="1" key="3">
    <citation type="submission" date="2025-09" db="UniProtKB">
        <authorList>
            <consortium name="Ensembl"/>
        </authorList>
    </citation>
    <scope>IDENTIFICATION</scope>
</reference>
<name>A0A670HQQ5_PODMU</name>
<dbReference type="GO" id="GO:0051216">
    <property type="term" value="P:cartilage development"/>
    <property type="evidence" value="ECO:0007669"/>
    <property type="project" value="Ensembl"/>
</dbReference>
<dbReference type="OrthoDB" id="528704at2759"/>
<dbReference type="Gene3D" id="1.10.560.10">
    <property type="entry name" value="GroEL-like equatorial domain"/>
    <property type="match status" value="2"/>
</dbReference>
<dbReference type="GO" id="GO:0007286">
    <property type="term" value="P:spermatid development"/>
    <property type="evidence" value="ECO:0007669"/>
    <property type="project" value="Ensembl"/>
</dbReference>
<dbReference type="GO" id="GO:0045494">
    <property type="term" value="P:photoreceptor cell maintenance"/>
    <property type="evidence" value="ECO:0007669"/>
    <property type="project" value="Ensembl"/>
</dbReference>
<dbReference type="Gene3D" id="3.50.7.10">
    <property type="entry name" value="GroEL"/>
    <property type="match status" value="1"/>
</dbReference>
<protein>
    <submittedName>
        <fullName evidence="1">MKKS centrosomal shuttling protein</fullName>
    </submittedName>
</protein>
<dbReference type="GO" id="GO:0061629">
    <property type="term" value="F:RNA polymerase II-specific DNA-binding transcription factor binding"/>
    <property type="evidence" value="ECO:0007669"/>
    <property type="project" value="Ensembl"/>
</dbReference>
<dbReference type="GO" id="GO:0014824">
    <property type="term" value="P:artery smooth muscle contraction"/>
    <property type="evidence" value="ECO:0007669"/>
    <property type="project" value="Ensembl"/>
</dbReference>
<dbReference type="GO" id="GO:0050910">
    <property type="term" value="P:detection of mechanical stimulus involved in sensory perception of sound"/>
    <property type="evidence" value="ECO:0007669"/>
    <property type="project" value="Ensembl"/>
</dbReference>
<dbReference type="GO" id="GO:0010629">
    <property type="term" value="P:negative regulation of gene expression"/>
    <property type="evidence" value="ECO:0007669"/>
    <property type="project" value="Ensembl"/>
</dbReference>
<dbReference type="GO" id="GO:0005737">
    <property type="term" value="C:cytoplasm"/>
    <property type="evidence" value="ECO:0007669"/>
    <property type="project" value="Ensembl"/>
</dbReference>
<dbReference type="GO" id="GO:0005813">
    <property type="term" value="C:centrosome"/>
    <property type="evidence" value="ECO:0007669"/>
    <property type="project" value="Ensembl"/>
</dbReference>
<dbReference type="GO" id="GO:0051082">
    <property type="term" value="F:unfolded protein binding"/>
    <property type="evidence" value="ECO:0007669"/>
    <property type="project" value="InterPro"/>
</dbReference>
<dbReference type="GeneID" id="114593665"/>
<dbReference type="GO" id="GO:0005634">
    <property type="term" value="C:nucleus"/>
    <property type="evidence" value="ECO:0007669"/>
    <property type="project" value="Ensembl"/>
</dbReference>
<dbReference type="GO" id="GO:0007608">
    <property type="term" value="P:sensory perception of smell"/>
    <property type="evidence" value="ECO:0007669"/>
    <property type="project" value="Ensembl"/>
</dbReference>
<dbReference type="GO" id="GO:0031514">
    <property type="term" value="C:motile cilium"/>
    <property type="evidence" value="ECO:0007669"/>
    <property type="project" value="Ensembl"/>
</dbReference>
<dbReference type="GO" id="GO:0051131">
    <property type="term" value="P:chaperone-mediated protein complex assembly"/>
    <property type="evidence" value="ECO:0007669"/>
    <property type="project" value="Ensembl"/>
</dbReference>
<dbReference type="GO" id="GO:0060324">
    <property type="term" value="P:face development"/>
    <property type="evidence" value="ECO:0007669"/>
    <property type="project" value="Ensembl"/>
</dbReference>
<dbReference type="InterPro" id="IPR028790">
    <property type="entry name" value="MKKS"/>
</dbReference>
<dbReference type="GeneTree" id="ENSGT00390000007214"/>